<keyword evidence="1" id="KW-1133">Transmembrane helix</keyword>
<gene>
    <name evidence="2" type="ORF">MTR64_13725</name>
</gene>
<accession>A0ABT0B3K9</accession>
<keyword evidence="1" id="KW-0472">Membrane</keyword>
<protein>
    <submittedName>
        <fullName evidence="2">Flp family type IVb pilin</fullName>
    </submittedName>
</protein>
<keyword evidence="1" id="KW-0812">Transmembrane</keyword>
<dbReference type="EMBL" id="JALHLE010000020">
    <property type="protein sequence ID" value="MCJ2179630.1"/>
    <property type="molecule type" value="Genomic_DNA"/>
</dbReference>
<reference evidence="2" key="1">
    <citation type="submission" date="2022-03" db="EMBL/GenBank/DDBJ databases">
        <title>Identification of a novel bacterium isolated from mangrove sediments.</title>
        <authorList>
            <person name="Pan X."/>
        </authorList>
    </citation>
    <scope>NUCLEOTIDE SEQUENCE</scope>
    <source>
        <strain evidence="2">B2580</strain>
    </source>
</reference>
<organism evidence="2 3">
    <name type="scientific">Novosphingobium album</name>
    <name type="common">ex Hu et al. 2023</name>
    <dbReference type="NCBI Taxonomy" id="2930093"/>
    <lineage>
        <taxon>Bacteria</taxon>
        <taxon>Pseudomonadati</taxon>
        <taxon>Pseudomonadota</taxon>
        <taxon>Alphaproteobacteria</taxon>
        <taxon>Sphingomonadales</taxon>
        <taxon>Sphingomonadaceae</taxon>
        <taxon>Novosphingobium</taxon>
    </lineage>
</organism>
<comment type="caution">
    <text evidence="2">The sequence shown here is derived from an EMBL/GenBank/DDBJ whole genome shotgun (WGS) entry which is preliminary data.</text>
</comment>
<feature type="transmembrane region" description="Helical" evidence="1">
    <location>
        <begin position="16"/>
        <end position="37"/>
    </location>
</feature>
<evidence type="ECO:0000313" key="3">
    <source>
        <dbReference type="Proteomes" id="UP001162880"/>
    </source>
</evidence>
<evidence type="ECO:0000313" key="2">
    <source>
        <dbReference type="EMBL" id="MCJ2179630.1"/>
    </source>
</evidence>
<dbReference type="InterPro" id="IPR007047">
    <property type="entry name" value="Flp_Fap"/>
</dbReference>
<dbReference type="RefSeq" id="WP_243994653.1">
    <property type="nucleotide sequence ID" value="NZ_JALHLE010000020.1"/>
</dbReference>
<sequence>MKFLAKLRRNEEGATAIEYGLIAALIAVAAIAAMQGMGSQLTATFEKTSSSMAATN</sequence>
<keyword evidence="3" id="KW-1185">Reference proteome</keyword>
<proteinExistence type="predicted"/>
<name>A0ABT0B3K9_9SPHN</name>
<dbReference type="Pfam" id="PF04964">
    <property type="entry name" value="Flp_Fap"/>
    <property type="match status" value="1"/>
</dbReference>
<dbReference type="Proteomes" id="UP001162880">
    <property type="component" value="Unassembled WGS sequence"/>
</dbReference>
<evidence type="ECO:0000256" key="1">
    <source>
        <dbReference type="SAM" id="Phobius"/>
    </source>
</evidence>